<name>A0A7J7LWZ8_9MAGN</name>
<feature type="domain" description="Glutamine amidotransferase type-2" evidence="3">
    <location>
        <begin position="152"/>
        <end position="185"/>
    </location>
</feature>
<evidence type="ECO:0000256" key="1">
    <source>
        <dbReference type="ARBA" id="ARBA00022737"/>
    </source>
</evidence>
<dbReference type="PANTHER" id="PTHR15704">
    <property type="entry name" value="SUPERKILLER 3 PROTEIN-RELATED"/>
    <property type="match status" value="1"/>
</dbReference>
<dbReference type="SUPFAM" id="SSF56235">
    <property type="entry name" value="N-terminal nucleophile aminohydrolases (Ntn hydrolases)"/>
    <property type="match status" value="1"/>
</dbReference>
<protein>
    <recommendedName>
        <fullName evidence="3">Glutamine amidotransferase type-2 domain-containing protein</fullName>
    </recommendedName>
</protein>
<dbReference type="GO" id="GO:0055087">
    <property type="term" value="C:Ski complex"/>
    <property type="evidence" value="ECO:0007669"/>
    <property type="project" value="InterPro"/>
</dbReference>
<dbReference type="EMBL" id="JACGCM010001948">
    <property type="protein sequence ID" value="KAF6147125.1"/>
    <property type="molecule type" value="Genomic_DNA"/>
</dbReference>
<keyword evidence="2" id="KW-0802">TPR repeat</keyword>
<organism evidence="4 5">
    <name type="scientific">Kingdonia uniflora</name>
    <dbReference type="NCBI Taxonomy" id="39325"/>
    <lineage>
        <taxon>Eukaryota</taxon>
        <taxon>Viridiplantae</taxon>
        <taxon>Streptophyta</taxon>
        <taxon>Embryophyta</taxon>
        <taxon>Tracheophyta</taxon>
        <taxon>Spermatophyta</taxon>
        <taxon>Magnoliopsida</taxon>
        <taxon>Ranunculales</taxon>
        <taxon>Circaeasteraceae</taxon>
        <taxon>Kingdonia</taxon>
    </lineage>
</organism>
<dbReference type="OrthoDB" id="4327079at2759"/>
<dbReference type="Proteomes" id="UP000541444">
    <property type="component" value="Unassembled WGS sequence"/>
</dbReference>
<dbReference type="InterPro" id="IPR029055">
    <property type="entry name" value="Ntn_hydrolases_N"/>
</dbReference>
<dbReference type="PANTHER" id="PTHR15704:SF7">
    <property type="entry name" value="SUPERKILLER COMPLEX PROTEIN 3"/>
    <property type="match status" value="1"/>
</dbReference>
<sequence>MCGFLGSMTLGVAYQRLGMFNATIKSYGRVIELEDSRIFASVDCGNILLMLHSFRKSSNSGNYGSHAGSMVIMSDYTMMYARESTVVSMPGTSFDAGLDALGELARKFNVEYTMLQKLDAVVLPWPLLDEIFKFGGGKGIEIGQGRLGFLRCFVHSRFSTNFFPSWDRSQPMRVLGLNGEINTLKAMRTG</sequence>
<dbReference type="Gene3D" id="3.60.20.10">
    <property type="entry name" value="Glutamine Phosphoribosylpyrophosphate, subunit 1, domain 1"/>
    <property type="match status" value="1"/>
</dbReference>
<gene>
    <name evidence="4" type="ORF">GIB67_036844</name>
</gene>
<evidence type="ECO:0000313" key="4">
    <source>
        <dbReference type="EMBL" id="KAF6147125.1"/>
    </source>
</evidence>
<keyword evidence="1" id="KW-0677">Repeat</keyword>
<evidence type="ECO:0000259" key="3">
    <source>
        <dbReference type="Pfam" id="PF00310"/>
    </source>
</evidence>
<comment type="caution">
    <text evidence="4">The sequence shown here is derived from an EMBL/GenBank/DDBJ whole genome shotgun (WGS) entry which is preliminary data.</text>
</comment>
<dbReference type="GO" id="GO:0006401">
    <property type="term" value="P:RNA catabolic process"/>
    <property type="evidence" value="ECO:0007669"/>
    <property type="project" value="InterPro"/>
</dbReference>
<evidence type="ECO:0000313" key="5">
    <source>
        <dbReference type="Proteomes" id="UP000541444"/>
    </source>
</evidence>
<reference evidence="4 5" key="1">
    <citation type="journal article" date="2020" name="IScience">
        <title>Genome Sequencing of the Endangered Kingdonia uniflora (Circaeasteraceae, Ranunculales) Reveals Potential Mechanisms of Evolutionary Specialization.</title>
        <authorList>
            <person name="Sun Y."/>
            <person name="Deng T."/>
            <person name="Zhang A."/>
            <person name="Moore M.J."/>
            <person name="Landis J.B."/>
            <person name="Lin N."/>
            <person name="Zhang H."/>
            <person name="Zhang X."/>
            <person name="Huang J."/>
            <person name="Zhang X."/>
            <person name="Sun H."/>
            <person name="Wang H."/>
        </authorList>
    </citation>
    <scope>NUCLEOTIDE SEQUENCE [LARGE SCALE GENOMIC DNA]</scope>
    <source>
        <strain evidence="4">TB1705</strain>
        <tissue evidence="4">Leaf</tissue>
    </source>
</reference>
<keyword evidence="5" id="KW-1185">Reference proteome</keyword>
<dbReference type="InterPro" id="IPR039226">
    <property type="entry name" value="Ski3/TTC37"/>
</dbReference>
<evidence type="ECO:0000256" key="2">
    <source>
        <dbReference type="ARBA" id="ARBA00022803"/>
    </source>
</evidence>
<accession>A0A7J7LWZ8</accession>
<dbReference type="AlphaFoldDB" id="A0A7J7LWZ8"/>
<dbReference type="InterPro" id="IPR017932">
    <property type="entry name" value="GATase_2_dom"/>
</dbReference>
<proteinExistence type="predicted"/>
<dbReference type="Pfam" id="PF00310">
    <property type="entry name" value="GATase_2"/>
    <property type="match status" value="1"/>
</dbReference>